<dbReference type="PANTHER" id="PTHR42938:SF11">
    <property type="entry name" value="ERYTHRONATE-4-PHOSPHATE DEHYDROGENASE FAMILY PROTEIN"/>
    <property type="match status" value="1"/>
</dbReference>
<keyword evidence="1" id="KW-1133">Transmembrane helix</keyword>
<keyword evidence="1" id="KW-0472">Membrane</keyword>
<accession>A0A7I8I7M5</accession>
<keyword evidence="3" id="KW-1185">Reference proteome</keyword>
<evidence type="ECO:0000256" key="1">
    <source>
        <dbReference type="SAM" id="Phobius"/>
    </source>
</evidence>
<sequence length="300" mass="33684">MYPEPSTQNWKIIKHPLHQTMKSSWFDLRVFYMRISNCEVEESTPDHLTVNHYAVSPDTILEVNGRSGNSCSGSLSSLLRRDRADKRTEEATFVSTDKIRMTGSVRFEICHKDDILFSGLLELINSDEFIGESRDRCKKWSISHLQIKTAGVTFLKRKQHMGLETEIPTVDVYVTGCFSGSHIILAETLQLGFTPKHDQKAKPASTLGNHLTDLRMDGSSEALQRAMGSTNWTTEDQSDIDINGLHYRLKHLHEEDVELSWFNAGVRVGVGIGLGISLGVGIGVGLLVRSYRTAVSHLRR</sequence>
<dbReference type="EMBL" id="CACRZD030000001">
    <property type="protein sequence ID" value="CAA6653580.1"/>
    <property type="molecule type" value="Genomic_DNA"/>
</dbReference>
<evidence type="ECO:0000313" key="3">
    <source>
        <dbReference type="Proteomes" id="UP001189122"/>
    </source>
</evidence>
<keyword evidence="1" id="KW-0812">Transmembrane</keyword>
<gene>
    <name evidence="2" type="ORF">SI7747_01000170</name>
</gene>
<dbReference type="Proteomes" id="UP001189122">
    <property type="component" value="Unassembled WGS sequence"/>
</dbReference>
<dbReference type="EMBL" id="LR743588">
    <property type="protein sequence ID" value="CAA2613765.1"/>
    <property type="molecule type" value="Genomic_DNA"/>
</dbReference>
<dbReference type="PANTHER" id="PTHR42938">
    <property type="entry name" value="FORMATE DEHYDROGENASE 1"/>
    <property type="match status" value="1"/>
</dbReference>
<proteinExistence type="predicted"/>
<dbReference type="AlphaFoldDB" id="A0A7I8I7M5"/>
<name>A0A7I8I7M5_SPIIN</name>
<protein>
    <submittedName>
        <fullName evidence="2">Uncharacterized protein</fullName>
    </submittedName>
</protein>
<dbReference type="GO" id="GO:0004617">
    <property type="term" value="F:phosphoglycerate dehydrogenase activity"/>
    <property type="evidence" value="ECO:0007669"/>
    <property type="project" value="TreeGrafter"/>
</dbReference>
<feature type="transmembrane region" description="Helical" evidence="1">
    <location>
        <begin position="268"/>
        <end position="291"/>
    </location>
</feature>
<reference evidence="2 3" key="1">
    <citation type="submission" date="2019-12" db="EMBL/GenBank/DDBJ databases">
        <authorList>
            <person name="Scholz U."/>
            <person name="Mascher M."/>
            <person name="Fiebig A."/>
        </authorList>
    </citation>
    <scope>NUCLEOTIDE SEQUENCE</scope>
</reference>
<organism evidence="2">
    <name type="scientific">Spirodela intermedia</name>
    <name type="common">Intermediate duckweed</name>
    <dbReference type="NCBI Taxonomy" id="51605"/>
    <lineage>
        <taxon>Eukaryota</taxon>
        <taxon>Viridiplantae</taxon>
        <taxon>Streptophyta</taxon>
        <taxon>Embryophyta</taxon>
        <taxon>Tracheophyta</taxon>
        <taxon>Spermatophyta</taxon>
        <taxon>Magnoliopsida</taxon>
        <taxon>Liliopsida</taxon>
        <taxon>Araceae</taxon>
        <taxon>Lemnoideae</taxon>
        <taxon>Spirodela</taxon>
    </lineage>
</organism>
<evidence type="ECO:0000313" key="2">
    <source>
        <dbReference type="EMBL" id="CAA2613765.1"/>
    </source>
</evidence>